<proteinExistence type="inferred from homology"/>
<dbReference type="InterPro" id="IPR000555">
    <property type="entry name" value="JAMM/MPN+_dom"/>
</dbReference>
<dbReference type="InterPro" id="IPR037518">
    <property type="entry name" value="MPN"/>
</dbReference>
<dbReference type="Proteomes" id="UP001431783">
    <property type="component" value="Unassembled WGS sequence"/>
</dbReference>
<feature type="domain" description="MPN" evidence="8">
    <location>
        <begin position="152"/>
        <end position="288"/>
    </location>
</feature>
<dbReference type="PROSITE" id="PS50249">
    <property type="entry name" value="MPN"/>
    <property type="match status" value="1"/>
</dbReference>
<evidence type="ECO:0000256" key="4">
    <source>
        <dbReference type="ARBA" id="ARBA00022833"/>
    </source>
</evidence>
<dbReference type="SUPFAM" id="SSF102712">
    <property type="entry name" value="JAB1/MPN domain"/>
    <property type="match status" value="1"/>
</dbReference>
<name>A0AAW1V8N4_9CUCU</name>
<dbReference type="InterPro" id="IPR040843">
    <property type="entry name" value="RAMA"/>
</dbReference>
<protein>
    <recommendedName>
        <fullName evidence="8">MPN domain-containing protein</fullName>
    </recommendedName>
</protein>
<dbReference type="Pfam" id="PF18755">
    <property type="entry name" value="RAMA"/>
    <property type="match status" value="1"/>
</dbReference>
<evidence type="ECO:0000256" key="2">
    <source>
        <dbReference type="ARBA" id="ARBA00022723"/>
    </source>
</evidence>
<dbReference type="AlphaFoldDB" id="A0AAW1V8N4"/>
<feature type="region of interest" description="Disordered" evidence="7">
    <location>
        <begin position="585"/>
        <end position="615"/>
    </location>
</feature>
<dbReference type="Gene3D" id="3.40.140.10">
    <property type="entry name" value="Cytidine Deaminase, domain 2"/>
    <property type="match status" value="1"/>
</dbReference>
<dbReference type="Pfam" id="PF01398">
    <property type="entry name" value="JAB"/>
    <property type="match status" value="1"/>
</dbReference>
<gene>
    <name evidence="9" type="ORF">WA026_000646</name>
</gene>
<evidence type="ECO:0000256" key="3">
    <source>
        <dbReference type="ARBA" id="ARBA00022801"/>
    </source>
</evidence>
<sequence>MLLDANILQPGRGTMTIEYLGQKFVGDLLPDGKIQSQETDIVFASPSAWAIACKRFINPDKKSGCGWASVKYKGRKLDAYKNIWYRKKKEEQEQETLDNDFVEIKNMANSVSYSRVVVKHNTIVNRTLTHDANTLIECVPFSSLGKIQPFLVTLSTNAALVMDFHSHLTRSEVSGYLAGHWDINSHNLQVTHAFPCRNTKSDRENAPQIEKEISKAIDKEKLLLVGWYHSHPFTAAAPTLRDVDVQLEYQIRMKGQSDNSYSPCIGIIISPYNYENSSLESSIIAYWVVPPPEVKPNEYGRPMLMSYSVSQDSQITNYVKSEITKCVEYYKKEKDFVNFNERYIGASLFIDKLKSTLVSKFPREEKEATLWRFIRESVGCNGEETDSLLSIPSVPKHQLLPTLNTPVSLNSMMLPQDISSLFYNSVNSGKFTSTSSILGLPDPMAHSTLAANNMFLQSNLFKMQELLKPLSTSSPVQKSKEQKPSTSPLKIPTDLKTWKNEYSTPDILNLKSSFLTPDPNLSKISSDYGYKPHKDFNIPDLSGMQNSMNDFSLDLSKIQNDSEKTQTLSKTTGFSMLDLSVSKPAETQLSTEQSLDLSQQVPDKLDENIPLNLTQ</sequence>
<keyword evidence="3" id="KW-0378">Hydrolase</keyword>
<accession>A0AAW1V8N4</accession>
<dbReference type="InterPro" id="IPR050242">
    <property type="entry name" value="JAMM_MPN+_peptidase_M67A"/>
</dbReference>
<dbReference type="PANTHER" id="PTHR10410">
    <property type="entry name" value="EUKARYOTIC TRANSLATION INITIATION FACTOR 3 -RELATED"/>
    <property type="match status" value="1"/>
</dbReference>
<dbReference type="GO" id="GO:0046872">
    <property type="term" value="F:metal ion binding"/>
    <property type="evidence" value="ECO:0007669"/>
    <property type="project" value="UniProtKB-KW"/>
</dbReference>
<comment type="similarity">
    <text evidence="6">Belongs to the peptidase M67 family.</text>
</comment>
<comment type="caution">
    <text evidence="9">The sequence shown here is derived from an EMBL/GenBank/DDBJ whole genome shotgun (WGS) entry which is preliminary data.</text>
</comment>
<evidence type="ECO:0000256" key="6">
    <source>
        <dbReference type="ARBA" id="ARBA00061577"/>
    </source>
</evidence>
<evidence type="ECO:0000256" key="1">
    <source>
        <dbReference type="ARBA" id="ARBA00022670"/>
    </source>
</evidence>
<keyword evidence="1" id="KW-0645">Protease</keyword>
<organism evidence="9 10">
    <name type="scientific">Henosepilachna vigintioctopunctata</name>
    <dbReference type="NCBI Taxonomy" id="420089"/>
    <lineage>
        <taxon>Eukaryota</taxon>
        <taxon>Metazoa</taxon>
        <taxon>Ecdysozoa</taxon>
        <taxon>Arthropoda</taxon>
        <taxon>Hexapoda</taxon>
        <taxon>Insecta</taxon>
        <taxon>Pterygota</taxon>
        <taxon>Neoptera</taxon>
        <taxon>Endopterygota</taxon>
        <taxon>Coleoptera</taxon>
        <taxon>Polyphaga</taxon>
        <taxon>Cucujiformia</taxon>
        <taxon>Coccinelloidea</taxon>
        <taxon>Coccinellidae</taxon>
        <taxon>Epilachninae</taxon>
        <taxon>Epilachnini</taxon>
        <taxon>Henosepilachna</taxon>
    </lineage>
</organism>
<keyword evidence="10" id="KW-1185">Reference proteome</keyword>
<evidence type="ECO:0000256" key="7">
    <source>
        <dbReference type="SAM" id="MobiDB-lite"/>
    </source>
</evidence>
<feature type="compositionally biased region" description="Polar residues" evidence="7">
    <location>
        <begin position="585"/>
        <end position="601"/>
    </location>
</feature>
<dbReference type="CDD" id="cd08067">
    <property type="entry name" value="MPN_2A_DUB"/>
    <property type="match status" value="1"/>
</dbReference>
<dbReference type="GO" id="GO:0006508">
    <property type="term" value="P:proteolysis"/>
    <property type="evidence" value="ECO:0007669"/>
    <property type="project" value="UniProtKB-KW"/>
</dbReference>
<evidence type="ECO:0000256" key="5">
    <source>
        <dbReference type="ARBA" id="ARBA00023049"/>
    </source>
</evidence>
<evidence type="ECO:0000313" key="9">
    <source>
        <dbReference type="EMBL" id="KAK9888395.1"/>
    </source>
</evidence>
<keyword evidence="4" id="KW-0862">Zinc</keyword>
<evidence type="ECO:0000259" key="8">
    <source>
        <dbReference type="PROSITE" id="PS50249"/>
    </source>
</evidence>
<dbReference type="GO" id="GO:0008237">
    <property type="term" value="F:metallopeptidase activity"/>
    <property type="evidence" value="ECO:0007669"/>
    <property type="project" value="UniProtKB-KW"/>
</dbReference>
<feature type="region of interest" description="Disordered" evidence="7">
    <location>
        <begin position="471"/>
        <end position="492"/>
    </location>
</feature>
<dbReference type="EMBL" id="JARQZJ010000121">
    <property type="protein sequence ID" value="KAK9888395.1"/>
    <property type="molecule type" value="Genomic_DNA"/>
</dbReference>
<evidence type="ECO:0000313" key="10">
    <source>
        <dbReference type="Proteomes" id="UP001431783"/>
    </source>
</evidence>
<reference evidence="9 10" key="1">
    <citation type="submission" date="2023-03" db="EMBL/GenBank/DDBJ databases">
        <title>Genome insight into feeding habits of ladybird beetles.</title>
        <authorList>
            <person name="Li H.-S."/>
            <person name="Huang Y.-H."/>
            <person name="Pang H."/>
        </authorList>
    </citation>
    <scope>NUCLEOTIDE SEQUENCE [LARGE SCALE GENOMIC DNA]</scope>
    <source>
        <strain evidence="9">SYSU_2023b</strain>
        <tissue evidence="9">Whole body</tissue>
    </source>
</reference>
<keyword evidence="5" id="KW-0482">Metalloprotease</keyword>
<dbReference type="FunFam" id="3.40.140.10:FF:000053">
    <property type="entry name" value="MPN domain-containing protein CG4751"/>
    <property type="match status" value="1"/>
</dbReference>
<keyword evidence="2" id="KW-0479">Metal-binding</keyword>